<dbReference type="PANTHER" id="PTHR46082">
    <property type="entry name" value="ATP/GTP-BINDING PROTEIN-RELATED"/>
    <property type="match status" value="1"/>
</dbReference>
<evidence type="ECO:0000256" key="1">
    <source>
        <dbReference type="SAM" id="MobiDB-lite"/>
    </source>
</evidence>
<dbReference type="OrthoDB" id="626167at2759"/>
<dbReference type="EMBL" id="FJOG01000036">
    <property type="protein sequence ID" value="CZR66334.1"/>
    <property type="molecule type" value="Genomic_DNA"/>
</dbReference>
<dbReference type="InterPro" id="IPR053137">
    <property type="entry name" value="NLR-like"/>
</dbReference>
<dbReference type="Proteomes" id="UP000184330">
    <property type="component" value="Unassembled WGS sequence"/>
</dbReference>
<dbReference type="SUPFAM" id="SSF48452">
    <property type="entry name" value="TPR-like"/>
    <property type="match status" value="3"/>
</dbReference>
<reference evidence="2 3" key="1">
    <citation type="submission" date="2016-03" db="EMBL/GenBank/DDBJ databases">
        <authorList>
            <person name="Ploux O."/>
        </authorList>
    </citation>
    <scope>NUCLEOTIDE SEQUENCE [LARGE SCALE GENOMIC DNA]</scope>
    <source>
        <strain evidence="2 3">UAMH 11012</strain>
    </source>
</reference>
<gene>
    <name evidence="2" type="ORF">PAC_16235</name>
</gene>
<protein>
    <recommendedName>
        <fullName evidence="4">Kinesin light chain</fullName>
    </recommendedName>
</protein>
<feature type="compositionally biased region" description="Polar residues" evidence="1">
    <location>
        <begin position="72"/>
        <end position="93"/>
    </location>
</feature>
<organism evidence="2 3">
    <name type="scientific">Phialocephala subalpina</name>
    <dbReference type="NCBI Taxonomy" id="576137"/>
    <lineage>
        <taxon>Eukaryota</taxon>
        <taxon>Fungi</taxon>
        <taxon>Dikarya</taxon>
        <taxon>Ascomycota</taxon>
        <taxon>Pezizomycotina</taxon>
        <taxon>Leotiomycetes</taxon>
        <taxon>Helotiales</taxon>
        <taxon>Mollisiaceae</taxon>
        <taxon>Phialocephala</taxon>
        <taxon>Phialocephala fortinii species complex</taxon>
    </lineage>
</organism>
<proteinExistence type="predicted"/>
<dbReference type="Pfam" id="PF13374">
    <property type="entry name" value="TPR_10"/>
    <property type="match status" value="2"/>
</dbReference>
<feature type="region of interest" description="Disordered" evidence="1">
    <location>
        <begin position="386"/>
        <end position="405"/>
    </location>
</feature>
<accession>A0A1L7XMV3</accession>
<dbReference type="PANTHER" id="PTHR46082:SF6">
    <property type="entry name" value="AAA+ ATPASE DOMAIN-CONTAINING PROTEIN-RELATED"/>
    <property type="match status" value="1"/>
</dbReference>
<sequence length="1223" mass="135085">MSISIVKSVPRGQMVEAWSGQVKNGHRGRPDMSLQYPVCEADDVDLVCNCSHPILENRLTCRIHLISLKTSTQPTDCQKQSQPDTNTSASGSVGSDRAVYISPTDRTVKHSISGSHVKEEYNGEVHEPLTNGIDAGDDSAKSTEDTSTIENLPSTSTGFITSLGSSTFSTLSTADSVGSVPSKTGQIVQHYSNSKSVPGTARKIYPNAPIGIEHQNRFPVLVDFFKRAVDNDSTLKFRTKDINYELRMCGNTPREACPTITVFCVHDIFDKLRKLLNSSSIKSQYRKKEQSILSPVRRKFSRTTAVVSPPVLQFALVFWREQTSVTNRKSTEDSVEARTQSVITMCGSLVRVKNRISTLTLVVEVDSKLYGMTVDHVRLNRGLAEAVGSTRASEPSSSGTSARYDPNIERISATEDEEKEVLAPLDNLDLSSSPDIHEDLWTDDVEYEDLNFENASSLVESGSAVDSSQGDYDPALEHLDEQNAWEEVGHFRAVTQTPSSLEPYLDWALIQFHDRIFERPNAFSPEDDPEQLRFITGVADRETEHVNVIMISGVSGIRKGIILPGCSFIGNTPGHDMSEAWVVDFQDSRGVADGDCGSLIVSAETMKVYGHVVAANPLGQAYATPIRDTFEQIRIDLGAVNVSIPDPLRLLASLQIHYNLANQLKAADSIESLLISAIDPTDYSVRPLFGLETRAEGSEPLIDTMFALATETLSMPNNDGDPLVAARQGVVQDMMRRIASGTDGEWAGQFVCMAAERGHVKFALELLNDERTLFRKEERQSIRDLASKKETEGAYEEASDLLKRLAQQKIILDLGLPEGILDASALARVLEKQGSYEEAQKVSELVSEVSMAWLGESHPETLTCLDNLAQVLEKSGLYDKAETQSRHVLELRKTVLGENHPGTITSMSNLAQVLEKLGRYGDAEELNRSVLRAREDILGPNHLDTLVSINNLAHILSSEGNFEEAEVMARRALEGYKALLGPEHPFTLTSLSNLSQILEKLKNHFKAEELCREALTARERRLGPLHPDTLTSMNNLAQILRRQGKFLEAEAMSERAYEGYKTTLGPDHPFTLTSLSNLAQVLTSQRKLNGAEVLHRQVLVVRERTLGVNHPSTLNTIRNLSQLYIWMHNYEAGIEMSRKLIAGSQPLFGPVHLSTLASVYSLALCLHKAGKHEEAALYYRRARTGFEQSLGANHPTSVACTKNYASMQEEIALAQQPDRIGDR</sequence>
<dbReference type="SMART" id="SM00028">
    <property type="entry name" value="TPR"/>
    <property type="match status" value="6"/>
</dbReference>
<name>A0A1L7XMV3_9HELO</name>
<dbReference type="AlphaFoldDB" id="A0A1L7XMV3"/>
<dbReference type="STRING" id="576137.A0A1L7XMV3"/>
<feature type="region of interest" description="Disordered" evidence="1">
    <location>
        <begin position="127"/>
        <end position="153"/>
    </location>
</feature>
<evidence type="ECO:0000313" key="2">
    <source>
        <dbReference type="EMBL" id="CZR66334.1"/>
    </source>
</evidence>
<feature type="compositionally biased region" description="Polar residues" evidence="1">
    <location>
        <begin position="390"/>
        <end position="401"/>
    </location>
</feature>
<dbReference type="InterPro" id="IPR011990">
    <property type="entry name" value="TPR-like_helical_dom_sf"/>
</dbReference>
<evidence type="ECO:0000313" key="3">
    <source>
        <dbReference type="Proteomes" id="UP000184330"/>
    </source>
</evidence>
<feature type="region of interest" description="Disordered" evidence="1">
    <location>
        <begin position="72"/>
        <end position="96"/>
    </location>
</feature>
<keyword evidence="3" id="KW-1185">Reference proteome</keyword>
<dbReference type="InterPro" id="IPR019734">
    <property type="entry name" value="TPR_rpt"/>
</dbReference>
<dbReference type="Gene3D" id="1.25.40.10">
    <property type="entry name" value="Tetratricopeptide repeat domain"/>
    <property type="match status" value="3"/>
</dbReference>
<dbReference type="Pfam" id="PF13424">
    <property type="entry name" value="TPR_12"/>
    <property type="match status" value="3"/>
</dbReference>
<evidence type="ECO:0008006" key="4">
    <source>
        <dbReference type="Google" id="ProtNLM"/>
    </source>
</evidence>